<dbReference type="SUPFAM" id="SSF52540">
    <property type="entry name" value="P-loop containing nucleoside triphosphate hydrolases"/>
    <property type="match status" value="1"/>
</dbReference>
<dbReference type="OrthoDB" id="2150628at2759"/>
<dbReference type="PANTHER" id="PTHR37096:SF1">
    <property type="entry name" value="AAA+ ATPASE DOMAIN-CONTAINING PROTEIN"/>
    <property type="match status" value="1"/>
</dbReference>
<evidence type="ECO:0000313" key="1">
    <source>
        <dbReference type="EMBL" id="RHZ64777.1"/>
    </source>
</evidence>
<dbReference type="EMBL" id="PQFF01000292">
    <property type="protein sequence ID" value="RHZ64777.1"/>
    <property type="molecule type" value="Genomic_DNA"/>
</dbReference>
<dbReference type="AlphaFoldDB" id="A0A397HPA7"/>
<dbReference type="STRING" id="1348612.A0A397HPA7"/>
<gene>
    <name evidence="1" type="ORF">Glove_320g124</name>
</gene>
<sequence length="452" mass="53700">MFILNLTKSFKYLFINSTLNNSYIIRYTTQVNFEKPFFNRKQELINFKNIFSTHPKLNIVLGPPGTGKIALIREVISKNNFYPLEIDLFGYDIHNEIYNSISEPFNTFFIKYMDQFKKLLTQEEINFINMKFKLSNERKKISNDDVIELFDDIGNTLPKWTFWNNYNLSPPILIISNADILIQFGNFENNHNFLLSILKNIKKERFHVVFISSGSLFFNQIINILNTSYETSYITPYIIGDLSKEEAKDYFETHALPKYNCKELKGKFDHVYKITGTRIMIINTYIEEYINSEGMLKDYEFSLFRSEYCRLHYRFYTPPYKSDSPLWEKSHLIKTMEALVKAKDQGFILEDNLIETIGFEEVNSLLNYNLLHRRPTPQFSYDIINPPNKVILTAMSKPSLCAMESNRKLAKMYKHQRKRNYQIEKLHINDNEFRTCFVGFYQRNTRNDNEIN</sequence>
<reference evidence="1 2" key="1">
    <citation type="submission" date="2018-08" db="EMBL/GenBank/DDBJ databases">
        <title>Genome and evolution of the arbuscular mycorrhizal fungus Diversispora epigaea (formerly Glomus versiforme) and its bacterial endosymbionts.</title>
        <authorList>
            <person name="Sun X."/>
            <person name="Fei Z."/>
            <person name="Harrison M."/>
        </authorList>
    </citation>
    <scope>NUCLEOTIDE SEQUENCE [LARGE SCALE GENOMIC DNA]</scope>
    <source>
        <strain evidence="1 2">IT104</strain>
    </source>
</reference>
<dbReference type="Proteomes" id="UP000266861">
    <property type="component" value="Unassembled WGS sequence"/>
</dbReference>
<proteinExistence type="predicted"/>
<comment type="caution">
    <text evidence="1">The sequence shown here is derived from an EMBL/GenBank/DDBJ whole genome shotgun (WGS) entry which is preliminary data.</text>
</comment>
<accession>A0A397HPA7</accession>
<organism evidence="1 2">
    <name type="scientific">Diversispora epigaea</name>
    <dbReference type="NCBI Taxonomy" id="1348612"/>
    <lineage>
        <taxon>Eukaryota</taxon>
        <taxon>Fungi</taxon>
        <taxon>Fungi incertae sedis</taxon>
        <taxon>Mucoromycota</taxon>
        <taxon>Glomeromycotina</taxon>
        <taxon>Glomeromycetes</taxon>
        <taxon>Diversisporales</taxon>
        <taxon>Diversisporaceae</taxon>
        <taxon>Diversispora</taxon>
    </lineage>
</organism>
<protein>
    <submittedName>
        <fullName evidence="1">Uncharacterized protein</fullName>
    </submittedName>
</protein>
<dbReference type="Gene3D" id="3.40.50.300">
    <property type="entry name" value="P-loop containing nucleotide triphosphate hydrolases"/>
    <property type="match status" value="1"/>
</dbReference>
<evidence type="ECO:0000313" key="2">
    <source>
        <dbReference type="Proteomes" id="UP000266861"/>
    </source>
</evidence>
<dbReference type="PANTHER" id="PTHR37096">
    <property type="entry name" value="YALI0E33429P"/>
    <property type="match status" value="1"/>
</dbReference>
<name>A0A397HPA7_9GLOM</name>
<keyword evidence="2" id="KW-1185">Reference proteome</keyword>
<dbReference type="InterPro" id="IPR027417">
    <property type="entry name" value="P-loop_NTPase"/>
</dbReference>
<dbReference type="InterPro" id="IPR051667">
    <property type="entry name" value="Archaeal_ATPase_domain"/>
</dbReference>